<gene>
    <name evidence="3" type="ORF">SAMN04487864_10484</name>
</gene>
<dbReference type="AlphaFoldDB" id="A0A1G6K788"/>
<reference evidence="4" key="1">
    <citation type="submission" date="2016-10" db="EMBL/GenBank/DDBJ databases">
        <authorList>
            <person name="Varghese N."/>
            <person name="Submissions S."/>
        </authorList>
    </citation>
    <scope>NUCLEOTIDE SEQUENCE [LARGE SCALE GENOMIC DNA]</scope>
    <source>
        <strain evidence="4">DSM 11005</strain>
    </source>
</reference>
<dbReference type="Proteomes" id="UP000198943">
    <property type="component" value="Unassembled WGS sequence"/>
</dbReference>
<dbReference type="EMBL" id="FMYW01000004">
    <property type="protein sequence ID" value="SDC26465.1"/>
    <property type="molecule type" value="Genomic_DNA"/>
</dbReference>
<protein>
    <submittedName>
        <fullName evidence="3">ABC-type Fe3+ transport system, substrate-binding protein</fullName>
    </submittedName>
</protein>
<feature type="chain" id="PRO_5039103197" evidence="2">
    <location>
        <begin position="21"/>
        <end position="333"/>
    </location>
</feature>
<dbReference type="OrthoDB" id="9769685at2"/>
<dbReference type="Gene3D" id="3.40.190.10">
    <property type="entry name" value="Periplasmic binding protein-like II"/>
    <property type="match status" value="2"/>
</dbReference>
<sequence length="333" mass="37353">MVMKKYFVLFLLLLCLLFQAGCGSQKQNPPVEGVVRVCSSMNRNLSEALVEGFANKTGIVVEFDPLVATSLSQRLDLLSASKVDVWMGGSAEEYYMAAERDMLVPYLPRGAANIPPQYMDRDGRWVPLSIDYIALLSNRNNMRKLGIEPPSSWDELLQPVLHNEIVMADPETGGPPYGLITSLWQLRGRDAALQFAGSLRTQQVLYLPTEAKAGYEVYLGNKAVAVMSLRHALALEREHPFLYAAPVRDGNKNMITAVAILKTGQKRKEAERLMEYLLSKEALQIMREYRMNPLADALNDKNKYGDIGTVPSDDLRWMAGEKQALIREWINAK</sequence>
<keyword evidence="4" id="KW-1185">Reference proteome</keyword>
<name>A0A1G6K788_9FIRM</name>
<dbReference type="PANTHER" id="PTHR30006">
    <property type="entry name" value="THIAMINE-BINDING PERIPLASMIC PROTEIN-RELATED"/>
    <property type="match status" value="1"/>
</dbReference>
<proteinExistence type="predicted"/>
<evidence type="ECO:0000313" key="3">
    <source>
        <dbReference type="EMBL" id="SDC26465.1"/>
    </source>
</evidence>
<dbReference type="Pfam" id="PF13343">
    <property type="entry name" value="SBP_bac_6"/>
    <property type="match status" value="1"/>
</dbReference>
<dbReference type="PANTHER" id="PTHR30006:SF2">
    <property type="entry name" value="ABC TRANSPORTER SUBSTRATE-BINDING PROTEIN"/>
    <property type="match status" value="1"/>
</dbReference>
<organism evidence="3 4">
    <name type="scientific">Succiniclasticum ruminis</name>
    <dbReference type="NCBI Taxonomy" id="40841"/>
    <lineage>
        <taxon>Bacteria</taxon>
        <taxon>Bacillati</taxon>
        <taxon>Bacillota</taxon>
        <taxon>Negativicutes</taxon>
        <taxon>Acidaminococcales</taxon>
        <taxon>Acidaminococcaceae</taxon>
        <taxon>Succiniclasticum</taxon>
    </lineage>
</organism>
<feature type="signal peptide" evidence="2">
    <location>
        <begin position="1"/>
        <end position="20"/>
    </location>
</feature>
<evidence type="ECO:0000256" key="1">
    <source>
        <dbReference type="ARBA" id="ARBA00022729"/>
    </source>
</evidence>
<accession>A0A1G6K788</accession>
<evidence type="ECO:0000256" key="2">
    <source>
        <dbReference type="SAM" id="SignalP"/>
    </source>
</evidence>
<dbReference type="SUPFAM" id="SSF53850">
    <property type="entry name" value="Periplasmic binding protein-like II"/>
    <property type="match status" value="1"/>
</dbReference>
<evidence type="ECO:0000313" key="4">
    <source>
        <dbReference type="Proteomes" id="UP000198943"/>
    </source>
</evidence>
<keyword evidence="1 2" id="KW-0732">Signal</keyword>